<keyword evidence="1" id="KW-0812">Transmembrane</keyword>
<dbReference type="InterPro" id="IPR014198">
    <property type="entry name" value="Spore_III_AB"/>
</dbReference>
<proteinExistence type="predicted"/>
<dbReference type="PIRSF" id="PIRSF021435">
    <property type="entry name" value="SpoIIIAB"/>
    <property type="match status" value="1"/>
</dbReference>
<feature type="transmembrane region" description="Helical" evidence="1">
    <location>
        <begin position="155"/>
        <end position="171"/>
    </location>
</feature>
<dbReference type="RefSeq" id="WP_264851729.1">
    <property type="nucleotide sequence ID" value="NZ_BRXR01000001.1"/>
</dbReference>
<keyword evidence="3" id="KW-1185">Reference proteome</keyword>
<name>A0ABQ5NBG2_9CLOT</name>
<protein>
    <submittedName>
        <fullName evidence="2">Stage III sporulation protein SpoAB</fullName>
    </submittedName>
</protein>
<dbReference type="NCBIfam" id="TIGR02833">
    <property type="entry name" value="spore_III_AB"/>
    <property type="match status" value="1"/>
</dbReference>
<reference evidence="2 3" key="1">
    <citation type="journal article" date="2024" name="Int. J. Syst. Evol. Microbiol.">
        <title>Clostridium omnivorum sp. nov., isolated from anoxic soil under the treatment of reductive soil disinfestation.</title>
        <authorList>
            <person name="Ueki A."/>
            <person name="Tonouchi A."/>
            <person name="Kaku N."/>
            <person name="Honma S."/>
            <person name="Ueki K."/>
        </authorList>
    </citation>
    <scope>NUCLEOTIDE SEQUENCE [LARGE SCALE GENOMIC DNA]</scope>
    <source>
        <strain evidence="2 3">E14</strain>
    </source>
</reference>
<dbReference type="EMBL" id="BRXR01000001">
    <property type="protein sequence ID" value="GLC32424.1"/>
    <property type="molecule type" value="Genomic_DNA"/>
</dbReference>
<dbReference type="Pfam" id="PF09548">
    <property type="entry name" value="Spore_III_AB"/>
    <property type="match status" value="1"/>
</dbReference>
<evidence type="ECO:0000256" key="1">
    <source>
        <dbReference type="SAM" id="Phobius"/>
    </source>
</evidence>
<dbReference type="Proteomes" id="UP001208567">
    <property type="component" value="Unassembled WGS sequence"/>
</dbReference>
<evidence type="ECO:0000313" key="2">
    <source>
        <dbReference type="EMBL" id="GLC32424.1"/>
    </source>
</evidence>
<evidence type="ECO:0000313" key="3">
    <source>
        <dbReference type="Proteomes" id="UP001208567"/>
    </source>
</evidence>
<comment type="caution">
    <text evidence="2">The sequence shown here is derived from an EMBL/GenBank/DDBJ whole genome shotgun (WGS) entry which is preliminary data.</text>
</comment>
<gene>
    <name evidence="2" type="ORF">bsdE14_38340</name>
</gene>
<keyword evidence="1" id="KW-1133">Transmembrane helix</keyword>
<keyword evidence="1" id="KW-0472">Membrane</keyword>
<accession>A0ABQ5NBG2</accession>
<sequence>MLKTIACFIILATTTCGGFVFAEAFKKRTKQLAELQMAMHHLSNEIEFTHTPLPVAFNNIALKSEEPVRSVLIKVSELLIENTVQNVYEAFSISLKANKNNIELKKEDEAVLLDFAKGLGESDLQGQKKLFALAMENLKKQISMADLSMNKNVKMYRYLGFSLGAMIVIILI</sequence>
<organism evidence="2 3">
    <name type="scientific">Clostridium omnivorum</name>
    <dbReference type="NCBI Taxonomy" id="1604902"/>
    <lineage>
        <taxon>Bacteria</taxon>
        <taxon>Bacillati</taxon>
        <taxon>Bacillota</taxon>
        <taxon>Clostridia</taxon>
        <taxon>Eubacteriales</taxon>
        <taxon>Clostridiaceae</taxon>
        <taxon>Clostridium</taxon>
    </lineage>
</organism>